<name>A0A9Y2NH52_9PSEU</name>
<dbReference type="Proteomes" id="UP001239397">
    <property type="component" value="Chromosome"/>
</dbReference>
<evidence type="ECO:0000313" key="2">
    <source>
        <dbReference type="Proteomes" id="UP001239397"/>
    </source>
</evidence>
<dbReference type="AlphaFoldDB" id="A0A9Y2NH52"/>
<reference evidence="1 2" key="1">
    <citation type="submission" date="2023-06" db="EMBL/GenBank/DDBJ databases">
        <authorList>
            <person name="Oyuntsetseg B."/>
            <person name="Kim S.B."/>
        </authorList>
    </citation>
    <scope>NUCLEOTIDE SEQUENCE [LARGE SCALE GENOMIC DNA]</scope>
    <source>
        <strain evidence="1 2">4-36</strain>
    </source>
</reference>
<protein>
    <submittedName>
        <fullName evidence="1">Uncharacterized protein</fullName>
    </submittedName>
</protein>
<dbReference type="RefSeq" id="WP_286001749.1">
    <property type="nucleotide sequence ID" value="NZ_CP127295.1"/>
</dbReference>
<evidence type="ECO:0000313" key="1">
    <source>
        <dbReference type="EMBL" id="WIY05461.1"/>
    </source>
</evidence>
<accession>A0A9Y2NH52</accession>
<dbReference type="KEGG" id="amog:QRX60_17020"/>
<proteinExistence type="predicted"/>
<keyword evidence="2" id="KW-1185">Reference proteome</keyword>
<gene>
    <name evidence="1" type="ORF">QRX60_17020</name>
</gene>
<sequence>MLTLHITGDNGFDAEVVAKPRHILAFERATGTKFSELEDEVSMATIYQLAHLVMKIQHPQDTPVKLAEFEETFDVLPVADEQTPDPTPAGA</sequence>
<organism evidence="1 2">
    <name type="scientific">Amycolatopsis mongoliensis</name>
    <dbReference type="NCBI Taxonomy" id="715475"/>
    <lineage>
        <taxon>Bacteria</taxon>
        <taxon>Bacillati</taxon>
        <taxon>Actinomycetota</taxon>
        <taxon>Actinomycetes</taxon>
        <taxon>Pseudonocardiales</taxon>
        <taxon>Pseudonocardiaceae</taxon>
        <taxon>Amycolatopsis</taxon>
    </lineage>
</organism>
<dbReference type="EMBL" id="CP127295">
    <property type="protein sequence ID" value="WIY05461.1"/>
    <property type="molecule type" value="Genomic_DNA"/>
</dbReference>